<dbReference type="Proteomes" id="UP000004605">
    <property type="component" value="Unassembled WGS sequence"/>
</dbReference>
<dbReference type="EMBL" id="AFWF01000305">
    <property type="protein sequence ID" value="EGU30834.1"/>
    <property type="molecule type" value="Genomic_DNA"/>
</dbReference>
<comment type="caution">
    <text evidence="1">The sequence shown here is derived from an EMBL/GenBank/DDBJ whole genome shotgun (WGS) entry which is preliminary data.</text>
</comment>
<name>F9S7W9_9VIBR</name>
<dbReference type="RefSeq" id="WP_006714577.1">
    <property type="nucleotide sequence ID" value="NZ_AFWF01000305.1"/>
</dbReference>
<protein>
    <submittedName>
        <fullName evidence="1">Uncharacterized protein</fullName>
    </submittedName>
</protein>
<reference evidence="1 2" key="1">
    <citation type="journal article" date="2012" name="Int. J. Syst. Evol. Microbiol.">
        <title>Vibrio caribbeanicus sp. nov., isolated from the marine sponge Scleritoderma cyanea.</title>
        <authorList>
            <person name="Hoffmann M."/>
            <person name="Monday S.R."/>
            <person name="Allard M.W."/>
            <person name="Strain E.A."/>
            <person name="Whittaker P."/>
            <person name="Naum M."/>
            <person name="McCarthy P.J."/>
            <person name="Lopez J.V."/>
            <person name="Fischer M."/>
            <person name="Brown E.W."/>
        </authorList>
    </citation>
    <scope>NUCLEOTIDE SEQUENCE [LARGE SCALE GENOMIC DNA]</scope>
    <source>
        <strain evidence="1 2">ATCC 700023</strain>
    </source>
</reference>
<evidence type="ECO:0000313" key="1">
    <source>
        <dbReference type="EMBL" id="EGU30834.1"/>
    </source>
</evidence>
<dbReference type="AlphaFoldDB" id="F9S7W9"/>
<keyword evidence="2" id="KW-1185">Reference proteome</keyword>
<proteinExistence type="predicted"/>
<evidence type="ECO:0000313" key="2">
    <source>
        <dbReference type="Proteomes" id="UP000004605"/>
    </source>
</evidence>
<organism evidence="1 2">
    <name type="scientific">Vibrio ichthyoenteri ATCC 700023</name>
    <dbReference type="NCBI Taxonomy" id="870968"/>
    <lineage>
        <taxon>Bacteria</taxon>
        <taxon>Pseudomonadati</taxon>
        <taxon>Pseudomonadota</taxon>
        <taxon>Gammaproteobacteria</taxon>
        <taxon>Vibrionales</taxon>
        <taxon>Vibrionaceae</taxon>
        <taxon>Vibrio</taxon>
    </lineage>
</organism>
<feature type="non-terminal residue" evidence="1">
    <location>
        <position position="1"/>
    </location>
</feature>
<dbReference type="OrthoDB" id="5348860at2"/>
<gene>
    <name evidence="1" type="ORF">VII00023_11064</name>
</gene>
<accession>F9S7W9</accession>
<sequence>KQQYEGYFTYGSEVSDFRSCGTNEIFWLNGEQKQMEIIEQASLAKAQKIGEPYQEIYVLFSGFPENRKPVGFEEETNGLIFMTELIKSSSQTKEGCK</sequence>